<evidence type="ECO:0000256" key="1">
    <source>
        <dbReference type="SAM" id="MobiDB-lite"/>
    </source>
</evidence>
<dbReference type="Proteomes" id="UP000475214">
    <property type="component" value="Unassembled WGS sequence"/>
</dbReference>
<evidence type="ECO:0000313" key="2">
    <source>
        <dbReference type="EMBL" id="NED99426.1"/>
    </source>
</evidence>
<keyword evidence="2" id="KW-0456">Lyase</keyword>
<gene>
    <name evidence="2" type="ORF">G1H10_04520</name>
</gene>
<sequence>MDVGIREGFRRLHDGGVFIMPNAWDVGSALLLEQLGFPALATTSSGHAGSLGRRDQQVARDELLGHVEAVTSAVAVPVNVDSETCFPHEAGGISRTVELMAQAGAAGCSIEDYEPGIGVLPADVATDRVEEAAAAAAQHGLVLTARAENHLYGIDDLDDTVERLISYRDAGAEVLYAPGLTSLGDIERVVKAVDRPVNVLAMAGVPVVSELAAAGVRRVSTGGSLAWVSYGALVSAARELLATGTTSYLAEALPPAERDAAFTSADARDVGAGPDPVSRRGASRP</sequence>
<evidence type="ECO:0000313" key="3">
    <source>
        <dbReference type="Proteomes" id="UP000475214"/>
    </source>
</evidence>
<reference evidence="2 3" key="1">
    <citation type="submission" date="2020-02" db="EMBL/GenBank/DDBJ databases">
        <authorList>
            <person name="Li X.-J."/>
            <person name="Han X.-M."/>
        </authorList>
    </citation>
    <scope>NUCLEOTIDE SEQUENCE [LARGE SCALE GENOMIC DNA]</scope>
    <source>
        <strain evidence="2 3">CCTCC AB 2017055</strain>
    </source>
</reference>
<dbReference type="EMBL" id="JAAGOA010000002">
    <property type="protein sequence ID" value="NED99426.1"/>
    <property type="molecule type" value="Genomic_DNA"/>
</dbReference>
<dbReference type="GO" id="GO:0016829">
    <property type="term" value="F:lyase activity"/>
    <property type="evidence" value="ECO:0007669"/>
    <property type="project" value="UniProtKB-KW"/>
</dbReference>
<dbReference type="AlphaFoldDB" id="A0A6L9S2Z7"/>
<keyword evidence="3" id="KW-1185">Reference proteome</keyword>
<name>A0A6L9S2Z7_9ACTN</name>
<dbReference type="InterPro" id="IPR015813">
    <property type="entry name" value="Pyrv/PenolPyrv_kinase-like_dom"/>
</dbReference>
<dbReference type="Gene3D" id="6.10.250.2750">
    <property type="match status" value="1"/>
</dbReference>
<dbReference type="SUPFAM" id="SSF51621">
    <property type="entry name" value="Phosphoenolpyruvate/pyruvate domain"/>
    <property type="match status" value="1"/>
</dbReference>
<dbReference type="InterPro" id="IPR040442">
    <property type="entry name" value="Pyrv_kinase-like_dom_sf"/>
</dbReference>
<dbReference type="Gene3D" id="3.20.20.60">
    <property type="entry name" value="Phosphoenolpyruvate-binding domains"/>
    <property type="match status" value="1"/>
</dbReference>
<keyword evidence="2" id="KW-0670">Pyruvate</keyword>
<comment type="caution">
    <text evidence="2">The sequence shown here is derived from an EMBL/GenBank/DDBJ whole genome shotgun (WGS) entry which is preliminary data.</text>
</comment>
<organism evidence="2 3">
    <name type="scientific">Phytoactinopolyspora halotolerans</name>
    <dbReference type="NCBI Taxonomy" id="1981512"/>
    <lineage>
        <taxon>Bacteria</taxon>
        <taxon>Bacillati</taxon>
        <taxon>Actinomycetota</taxon>
        <taxon>Actinomycetes</taxon>
        <taxon>Jiangellales</taxon>
        <taxon>Jiangellaceae</taxon>
        <taxon>Phytoactinopolyspora</taxon>
    </lineage>
</organism>
<dbReference type="PANTHER" id="PTHR42905">
    <property type="entry name" value="PHOSPHOENOLPYRUVATE CARBOXYLASE"/>
    <property type="match status" value="1"/>
</dbReference>
<dbReference type="Pfam" id="PF13714">
    <property type="entry name" value="PEP_mutase"/>
    <property type="match status" value="1"/>
</dbReference>
<protein>
    <submittedName>
        <fullName evidence="2">Isocitrate lyase/phosphoenolpyruvate mutase family protein</fullName>
    </submittedName>
</protein>
<proteinExistence type="predicted"/>
<accession>A0A6L9S2Z7</accession>
<dbReference type="InterPro" id="IPR039556">
    <property type="entry name" value="ICL/PEPM"/>
</dbReference>
<feature type="region of interest" description="Disordered" evidence="1">
    <location>
        <begin position="263"/>
        <end position="285"/>
    </location>
</feature>
<dbReference type="CDD" id="cd00377">
    <property type="entry name" value="ICL_PEPM"/>
    <property type="match status" value="1"/>
</dbReference>
<dbReference type="PANTHER" id="PTHR42905:SF16">
    <property type="entry name" value="CARBOXYPHOSPHONOENOLPYRUVATE PHOSPHONOMUTASE-LIKE PROTEIN (AFU_ORTHOLOGUE AFUA_5G07230)"/>
    <property type="match status" value="1"/>
</dbReference>